<dbReference type="EMBL" id="HE575318">
    <property type="protein sequence ID" value="CCC90717.1"/>
    <property type="molecule type" value="Genomic_DNA"/>
</dbReference>
<evidence type="ECO:0000256" key="1">
    <source>
        <dbReference type="SAM" id="MobiDB-lite"/>
    </source>
</evidence>
<dbReference type="InterPro" id="IPR048739">
    <property type="entry name" value="CEP104_N"/>
</dbReference>
<dbReference type="InterPro" id="IPR052607">
    <property type="entry name" value="CEP104-like"/>
</dbReference>
<evidence type="ECO:0000259" key="2">
    <source>
        <dbReference type="Pfam" id="PF21038"/>
    </source>
</evidence>
<evidence type="ECO:0000313" key="3">
    <source>
        <dbReference type="EMBL" id="CCC90717.1"/>
    </source>
</evidence>
<dbReference type="InterPro" id="IPR016024">
    <property type="entry name" value="ARM-type_fold"/>
</dbReference>
<dbReference type="GO" id="GO:0005929">
    <property type="term" value="C:cilium"/>
    <property type="evidence" value="ECO:0007669"/>
    <property type="project" value="TreeGrafter"/>
</dbReference>
<organism evidence="3">
    <name type="scientific">Trypanosoma congolense (strain IL3000)</name>
    <dbReference type="NCBI Taxonomy" id="1068625"/>
    <lineage>
        <taxon>Eukaryota</taxon>
        <taxon>Discoba</taxon>
        <taxon>Euglenozoa</taxon>
        <taxon>Kinetoplastea</taxon>
        <taxon>Metakinetoplastina</taxon>
        <taxon>Trypanosomatida</taxon>
        <taxon>Trypanosomatidae</taxon>
        <taxon>Trypanosoma</taxon>
        <taxon>Nannomonas</taxon>
    </lineage>
</organism>
<feature type="region of interest" description="Disordered" evidence="1">
    <location>
        <begin position="810"/>
        <end position="851"/>
    </location>
</feature>
<dbReference type="SUPFAM" id="SSF49785">
    <property type="entry name" value="Galactose-binding domain-like"/>
    <property type="match status" value="1"/>
</dbReference>
<dbReference type="InterPro" id="IPR008979">
    <property type="entry name" value="Galactose-bd-like_sf"/>
</dbReference>
<feature type="compositionally biased region" description="Basic and acidic residues" evidence="1">
    <location>
        <begin position="450"/>
        <end position="463"/>
    </location>
</feature>
<proteinExistence type="predicted"/>
<dbReference type="Pfam" id="PF21040">
    <property type="entry name" value="CEP104-like_TOG"/>
    <property type="match status" value="1"/>
</dbReference>
<gene>
    <name evidence="3" type="ORF">TCIL3000_5_4650</name>
</gene>
<dbReference type="VEuPathDB" id="TriTrypDB:TcIL3000_5_4650"/>
<dbReference type="AlphaFoldDB" id="G0UM54"/>
<dbReference type="PANTHER" id="PTHR13371">
    <property type="entry name" value="GLYCINE-, GLUTAMATE-, THIENYLCYCLOHEXYLPIPERIDINE-BINDING PROTEIN"/>
    <property type="match status" value="1"/>
</dbReference>
<feature type="region of interest" description="Disordered" evidence="1">
    <location>
        <begin position="426"/>
        <end position="477"/>
    </location>
</feature>
<protein>
    <recommendedName>
        <fullName evidence="2">Centrosomal protein CEP104 N-terminal domain-containing protein</fullName>
    </recommendedName>
</protein>
<feature type="domain" description="Centrosomal protein CEP104 N-terminal" evidence="2">
    <location>
        <begin position="58"/>
        <end position="183"/>
    </location>
</feature>
<accession>G0UM54</accession>
<reference evidence="3" key="1">
    <citation type="journal article" date="2012" name="Proc. Natl. Acad. Sci. U.S.A.">
        <title>Antigenic diversity is generated by distinct evolutionary mechanisms in African trypanosome species.</title>
        <authorList>
            <person name="Jackson A.P."/>
            <person name="Berry A."/>
            <person name="Aslett M."/>
            <person name="Allison H.C."/>
            <person name="Burton P."/>
            <person name="Vavrova-Anderson J."/>
            <person name="Brown R."/>
            <person name="Browne H."/>
            <person name="Corton N."/>
            <person name="Hauser H."/>
            <person name="Gamble J."/>
            <person name="Gilderthorp R."/>
            <person name="Marcello L."/>
            <person name="McQuillan J."/>
            <person name="Otto T.D."/>
            <person name="Quail M.A."/>
            <person name="Sanders M.J."/>
            <person name="van Tonder A."/>
            <person name="Ginger M.L."/>
            <person name="Field M.C."/>
            <person name="Barry J.D."/>
            <person name="Hertz-Fowler C."/>
            <person name="Berriman M."/>
        </authorList>
    </citation>
    <scope>NUCLEOTIDE SEQUENCE</scope>
    <source>
        <strain evidence="3">IL3000</strain>
    </source>
</reference>
<dbReference type="PANTHER" id="PTHR13371:SF3">
    <property type="entry name" value="TOG DOMAIN-CONTAINING PROTEIN"/>
    <property type="match status" value="1"/>
</dbReference>
<dbReference type="Pfam" id="PF21038">
    <property type="entry name" value="CEP104_N"/>
    <property type="match status" value="1"/>
</dbReference>
<feature type="compositionally biased region" description="Polar residues" evidence="1">
    <location>
        <begin position="465"/>
        <end position="476"/>
    </location>
</feature>
<sequence>MDGLIPYDIVYRSSEDKRFSVAELGNGLPTPERGREQLSSGKVHNQMPIQHSGGRVKGWQSARNAPMPQEIVLRFPGNVVLTHLRVLSHESKIMSRMEVRFYALDENCEAGGPETPSFRAVRFLKLGSVTFSNNEHTSYRSKERKTVHLKVTAYFLKLLLHEPHQNVLNHFKQVGVYSIECYGRVVTRVPRHVDQAIVSSGTLLFVPSGRESSNCTSNSMKLPPIQPHHHIYVQQLTQDQERHDDAELSHFTMPFGDAISQEAAMPAFRSVRILEFEDFFVRRSTELLTLKNQAVGMEDFDTAKVCQDRMKLMNRRSKRIYRAEQEKVQAIIDEDFDAAKKAKFQMDAMIEKVYNDVQVPQLRQVHDELGCSGDSFNEDKLRNEQGSEVASSAYEAGRDVVVGADSGEAAGSEERKAKEGWELAMEDDLPHPDGAPDDKGVFFALNDGDDSSRFDISSSDRDTSQPLGSQHISQQKDVAELKGENVSLDSRECGLVGKNNNGDQFNEDNIRGMTAPTLFERLQPWEEEVAREIMKVSGQCDMPDMSEISMKKFAEVLSLSSVVGAFTTACLYSTNFKLRESTLGVIASKMTTLYTSSPAAIVEGVLRFLDLNGYGLQDHIPAVANAACAFLRKVLTEGGELLEEVLAPVVNLLPRLLCCAADYNPRLREEAMATLAMFVKRPEVGKAAVLSALLAEPIDKDRRRIQMLMHGRSSCGSRCCRTLLAKAGFSCAVQEEVPVNTLITRGPRLLRPCLIIKTGRDLAVSTVSSLISREKFVMTEKRICGIDNVSIREQFRAIIECTKAQKSGQLQHTPDAMVASSPLSAEQRTPYRKGGRTPAKAYKRTMTTRGQ</sequence>
<dbReference type="InterPro" id="IPR011989">
    <property type="entry name" value="ARM-like"/>
</dbReference>
<feature type="region of interest" description="Disordered" evidence="1">
    <location>
        <begin position="41"/>
        <end position="60"/>
    </location>
</feature>
<feature type="compositionally biased region" description="Basic and acidic residues" evidence="1">
    <location>
        <begin position="428"/>
        <end position="440"/>
    </location>
</feature>
<dbReference type="SUPFAM" id="SSF48371">
    <property type="entry name" value="ARM repeat"/>
    <property type="match status" value="1"/>
</dbReference>
<dbReference type="Gene3D" id="1.25.10.10">
    <property type="entry name" value="Leucine-rich Repeat Variant"/>
    <property type="match status" value="1"/>
</dbReference>
<name>G0UM54_TRYCI</name>
<feature type="region of interest" description="Disordered" evidence="1">
    <location>
        <begin position="373"/>
        <end position="392"/>
    </location>
</feature>